<dbReference type="Proteomes" id="UP000886523">
    <property type="component" value="Unassembled WGS sequence"/>
</dbReference>
<evidence type="ECO:0000313" key="3">
    <source>
        <dbReference type="Proteomes" id="UP000886523"/>
    </source>
</evidence>
<name>A0A9P6AHD4_9AGAM</name>
<evidence type="ECO:0000313" key="2">
    <source>
        <dbReference type="EMBL" id="KAF9505766.1"/>
    </source>
</evidence>
<sequence length="153" mass="15899">MCPQTSSIPVATYGANRARKIPSDQIKYNSPSQRPFLFRLGVSAVAFHSTAHFDPALVPHPPPVLPPVGVAVTPGGGTTAGRANESRPSSAGKSTGGMVAGRPFSKRSEEHLLGLPISSARDDSAVKGRNMSVGDGHERVGVSQSQGEEGSDR</sequence>
<feature type="compositionally biased region" description="Polar residues" evidence="1">
    <location>
        <begin position="142"/>
        <end position="153"/>
    </location>
</feature>
<evidence type="ECO:0000256" key="1">
    <source>
        <dbReference type="SAM" id="MobiDB-lite"/>
    </source>
</evidence>
<proteinExistence type="predicted"/>
<reference evidence="2" key="1">
    <citation type="journal article" date="2020" name="Nat. Commun.">
        <title>Large-scale genome sequencing of mycorrhizal fungi provides insights into the early evolution of symbiotic traits.</title>
        <authorList>
            <person name="Miyauchi S."/>
            <person name="Kiss E."/>
            <person name="Kuo A."/>
            <person name="Drula E."/>
            <person name="Kohler A."/>
            <person name="Sanchez-Garcia M."/>
            <person name="Morin E."/>
            <person name="Andreopoulos B."/>
            <person name="Barry K.W."/>
            <person name="Bonito G."/>
            <person name="Buee M."/>
            <person name="Carver A."/>
            <person name="Chen C."/>
            <person name="Cichocki N."/>
            <person name="Clum A."/>
            <person name="Culley D."/>
            <person name="Crous P.W."/>
            <person name="Fauchery L."/>
            <person name="Girlanda M."/>
            <person name="Hayes R.D."/>
            <person name="Keri Z."/>
            <person name="LaButti K."/>
            <person name="Lipzen A."/>
            <person name="Lombard V."/>
            <person name="Magnuson J."/>
            <person name="Maillard F."/>
            <person name="Murat C."/>
            <person name="Nolan M."/>
            <person name="Ohm R.A."/>
            <person name="Pangilinan J."/>
            <person name="Pereira M.F."/>
            <person name="Perotto S."/>
            <person name="Peter M."/>
            <person name="Pfister S."/>
            <person name="Riley R."/>
            <person name="Sitrit Y."/>
            <person name="Stielow J.B."/>
            <person name="Szollosi G."/>
            <person name="Zifcakova L."/>
            <person name="Stursova M."/>
            <person name="Spatafora J.W."/>
            <person name="Tedersoo L."/>
            <person name="Vaario L.M."/>
            <person name="Yamada A."/>
            <person name="Yan M."/>
            <person name="Wang P."/>
            <person name="Xu J."/>
            <person name="Bruns T."/>
            <person name="Baldrian P."/>
            <person name="Vilgalys R."/>
            <person name="Dunand C."/>
            <person name="Henrissat B."/>
            <person name="Grigoriev I.V."/>
            <person name="Hibbett D."/>
            <person name="Nagy L.G."/>
            <person name="Martin F.M."/>
        </authorList>
    </citation>
    <scope>NUCLEOTIDE SEQUENCE</scope>
    <source>
        <strain evidence="2">UP504</strain>
    </source>
</reference>
<organism evidence="2 3">
    <name type="scientific">Hydnum rufescens UP504</name>
    <dbReference type="NCBI Taxonomy" id="1448309"/>
    <lineage>
        <taxon>Eukaryota</taxon>
        <taxon>Fungi</taxon>
        <taxon>Dikarya</taxon>
        <taxon>Basidiomycota</taxon>
        <taxon>Agaricomycotina</taxon>
        <taxon>Agaricomycetes</taxon>
        <taxon>Cantharellales</taxon>
        <taxon>Hydnaceae</taxon>
        <taxon>Hydnum</taxon>
    </lineage>
</organism>
<dbReference type="EMBL" id="MU129137">
    <property type="protein sequence ID" value="KAF9505766.1"/>
    <property type="molecule type" value="Genomic_DNA"/>
</dbReference>
<accession>A0A9P6AHD4</accession>
<protein>
    <submittedName>
        <fullName evidence="2">Uncharacterized protein</fullName>
    </submittedName>
</protein>
<keyword evidence="3" id="KW-1185">Reference proteome</keyword>
<feature type="region of interest" description="Disordered" evidence="1">
    <location>
        <begin position="68"/>
        <end position="153"/>
    </location>
</feature>
<comment type="caution">
    <text evidence="2">The sequence shown here is derived from an EMBL/GenBank/DDBJ whole genome shotgun (WGS) entry which is preliminary data.</text>
</comment>
<gene>
    <name evidence="2" type="ORF">BS47DRAFT_495459</name>
</gene>
<dbReference type="AlphaFoldDB" id="A0A9P6AHD4"/>